<evidence type="ECO:0000256" key="3">
    <source>
        <dbReference type="ARBA" id="ARBA00022723"/>
    </source>
</evidence>
<comment type="subcellular location">
    <subcellularLocation>
        <location evidence="1">Mitochondrion</location>
    </subcellularLocation>
</comment>
<evidence type="ECO:0000256" key="1">
    <source>
        <dbReference type="ARBA" id="ARBA00004173"/>
    </source>
</evidence>
<dbReference type="GO" id="GO:0008237">
    <property type="term" value="F:metallopeptidase activity"/>
    <property type="evidence" value="ECO:0007669"/>
    <property type="project" value="UniProtKB-KW"/>
</dbReference>
<gene>
    <name evidence="9" type="ORF">O6P43_006202</name>
</gene>
<evidence type="ECO:0000256" key="2">
    <source>
        <dbReference type="ARBA" id="ARBA00022670"/>
    </source>
</evidence>
<dbReference type="Gene3D" id="3.30.830.10">
    <property type="entry name" value="Metalloenzyme, LuxS/M16 peptidase-like"/>
    <property type="match status" value="1"/>
</dbReference>
<evidence type="ECO:0000256" key="4">
    <source>
        <dbReference type="ARBA" id="ARBA00022801"/>
    </source>
</evidence>
<dbReference type="GO" id="GO:0005739">
    <property type="term" value="C:mitochondrion"/>
    <property type="evidence" value="ECO:0007669"/>
    <property type="project" value="UniProtKB-SubCell"/>
</dbReference>
<sequence>MIDDDIPLAQFAIAFNGASWTDLDSIPLMVMQAMLGSSNKIIGDGKHMGSELAQRFGINEVAKIMMALNTNYKDTDLFGTYVVAKQDCLDDLAYAIMYETTKLACRVSEDDVTRACNQVTANASFGIGYIFFFFLVSL</sequence>
<keyword evidence="3" id="KW-0479">Metal-binding</keyword>
<keyword evidence="7" id="KW-0496">Mitochondrion</keyword>
<dbReference type="KEGG" id="qsa:O6P43_006202"/>
<reference evidence="9" key="1">
    <citation type="journal article" date="2023" name="Science">
        <title>Elucidation of the pathway for biosynthesis of saponin adjuvants from the soapbark tree.</title>
        <authorList>
            <person name="Reed J."/>
            <person name="Orme A."/>
            <person name="El-Demerdash A."/>
            <person name="Owen C."/>
            <person name="Martin L.B.B."/>
            <person name="Misra R.C."/>
            <person name="Kikuchi S."/>
            <person name="Rejzek M."/>
            <person name="Martin A.C."/>
            <person name="Harkess A."/>
            <person name="Leebens-Mack J."/>
            <person name="Louveau T."/>
            <person name="Stephenson M.J."/>
            <person name="Osbourn A."/>
        </authorList>
    </citation>
    <scope>NUCLEOTIDE SEQUENCE</scope>
    <source>
        <strain evidence="9">S10</strain>
    </source>
</reference>
<evidence type="ECO:0000256" key="5">
    <source>
        <dbReference type="ARBA" id="ARBA00022833"/>
    </source>
</evidence>
<evidence type="ECO:0000256" key="7">
    <source>
        <dbReference type="ARBA" id="ARBA00023128"/>
    </source>
</evidence>
<protein>
    <submittedName>
        <fullName evidence="9">Mitochondrial processing peptidase beta subunit</fullName>
    </submittedName>
</protein>
<evidence type="ECO:0000313" key="10">
    <source>
        <dbReference type="Proteomes" id="UP001163823"/>
    </source>
</evidence>
<dbReference type="AlphaFoldDB" id="A0AAD7VHZ7"/>
<keyword evidence="5" id="KW-0862">Zinc</keyword>
<keyword evidence="2" id="KW-0645">Protease</keyword>
<dbReference type="InterPro" id="IPR050361">
    <property type="entry name" value="MPP/UQCRC_Complex"/>
</dbReference>
<dbReference type="PANTHER" id="PTHR11851">
    <property type="entry name" value="METALLOPROTEASE"/>
    <property type="match status" value="1"/>
</dbReference>
<dbReference type="PANTHER" id="PTHR11851:SF149">
    <property type="entry name" value="GH01077P"/>
    <property type="match status" value="1"/>
</dbReference>
<name>A0AAD7VHZ7_QUISA</name>
<dbReference type="Pfam" id="PF05193">
    <property type="entry name" value="Peptidase_M16_C"/>
    <property type="match status" value="1"/>
</dbReference>
<organism evidence="9 10">
    <name type="scientific">Quillaja saponaria</name>
    <name type="common">Soap bark tree</name>
    <dbReference type="NCBI Taxonomy" id="32244"/>
    <lineage>
        <taxon>Eukaryota</taxon>
        <taxon>Viridiplantae</taxon>
        <taxon>Streptophyta</taxon>
        <taxon>Embryophyta</taxon>
        <taxon>Tracheophyta</taxon>
        <taxon>Spermatophyta</taxon>
        <taxon>Magnoliopsida</taxon>
        <taxon>eudicotyledons</taxon>
        <taxon>Gunneridae</taxon>
        <taxon>Pentapetalae</taxon>
        <taxon>rosids</taxon>
        <taxon>fabids</taxon>
        <taxon>Fabales</taxon>
        <taxon>Quillajaceae</taxon>
        <taxon>Quillaja</taxon>
    </lineage>
</organism>
<dbReference type="SUPFAM" id="SSF63411">
    <property type="entry name" value="LuxS/MPP-like metallohydrolase"/>
    <property type="match status" value="1"/>
</dbReference>
<dbReference type="InterPro" id="IPR007863">
    <property type="entry name" value="Peptidase_M16_C"/>
</dbReference>
<keyword evidence="4" id="KW-0378">Hydrolase</keyword>
<dbReference type="GO" id="GO:0006508">
    <property type="term" value="P:proteolysis"/>
    <property type="evidence" value="ECO:0007669"/>
    <property type="project" value="UniProtKB-KW"/>
</dbReference>
<dbReference type="GO" id="GO:0046872">
    <property type="term" value="F:metal ion binding"/>
    <property type="evidence" value="ECO:0007669"/>
    <property type="project" value="UniProtKB-KW"/>
</dbReference>
<evidence type="ECO:0000313" key="9">
    <source>
        <dbReference type="EMBL" id="KAJ7976418.1"/>
    </source>
</evidence>
<comment type="caution">
    <text evidence="9">The sequence shown here is derived from an EMBL/GenBank/DDBJ whole genome shotgun (WGS) entry which is preliminary data.</text>
</comment>
<accession>A0AAD7VHZ7</accession>
<keyword evidence="6" id="KW-0482">Metalloprotease</keyword>
<dbReference type="Proteomes" id="UP001163823">
    <property type="component" value="Chromosome 3"/>
</dbReference>
<proteinExistence type="predicted"/>
<keyword evidence="10" id="KW-1185">Reference proteome</keyword>
<evidence type="ECO:0000256" key="6">
    <source>
        <dbReference type="ARBA" id="ARBA00023049"/>
    </source>
</evidence>
<dbReference type="InterPro" id="IPR011249">
    <property type="entry name" value="Metalloenz_LuxS/M16"/>
</dbReference>
<feature type="domain" description="Peptidase M16 C-terminal" evidence="8">
    <location>
        <begin position="2"/>
        <end position="118"/>
    </location>
</feature>
<evidence type="ECO:0000259" key="8">
    <source>
        <dbReference type="Pfam" id="PF05193"/>
    </source>
</evidence>
<dbReference type="EMBL" id="JARAOO010000003">
    <property type="protein sequence ID" value="KAJ7976418.1"/>
    <property type="molecule type" value="Genomic_DNA"/>
</dbReference>